<gene>
    <name evidence="2" type="ORF">A5685_16160</name>
</gene>
<dbReference type="AlphaFoldDB" id="A0A1A2RI36"/>
<dbReference type="Gene3D" id="3.40.50.1820">
    <property type="entry name" value="alpha/beta hydrolase"/>
    <property type="match status" value="1"/>
</dbReference>
<keyword evidence="2" id="KW-0378">Hydrolase</keyword>
<dbReference type="GO" id="GO:0046464">
    <property type="term" value="P:acylglycerol catabolic process"/>
    <property type="evidence" value="ECO:0007669"/>
    <property type="project" value="TreeGrafter"/>
</dbReference>
<proteinExistence type="predicted"/>
<dbReference type="InterPro" id="IPR000073">
    <property type="entry name" value="AB_hydrolase_1"/>
</dbReference>
<evidence type="ECO:0000313" key="3">
    <source>
        <dbReference type="Proteomes" id="UP000093861"/>
    </source>
</evidence>
<dbReference type="GO" id="GO:0047372">
    <property type="term" value="F:monoacylglycerol lipase activity"/>
    <property type="evidence" value="ECO:0007669"/>
    <property type="project" value="TreeGrafter"/>
</dbReference>
<dbReference type="InterPro" id="IPR050266">
    <property type="entry name" value="AB_hydrolase_sf"/>
</dbReference>
<dbReference type="Pfam" id="PF00561">
    <property type="entry name" value="Abhydrolase_1"/>
    <property type="match status" value="1"/>
</dbReference>
<sequence length="306" mass="32838">MTTEVASTTVAASDGVRLAVHTYADIDPGRPTVLAIHGYPDNHHVWDGVATTLGRRFNVVAYDVRGAGQSSTPADRSGYRLPQLVADVGAVIERLGVDTVHLLAHDWGSIQAWAAVTDDAVMGKIASFTSVSGPHLNYAGKFLRSARTPRALVDVAKQILASSYIWFFLCPGVPELAIRSRATVKVFEAVERIGGTGGRGAAYRSADDYLNGLNLYRANMPAPILSPPAQPPQTTVPVQVLVARQDYFVSPALQRFTGAIPQGSRVVPIEGGHWVVTAYPDVIARLTGEWVDLIAQSTDRRGLGQM</sequence>
<dbReference type="SUPFAM" id="SSF53474">
    <property type="entry name" value="alpha/beta-Hydrolases"/>
    <property type="match status" value="1"/>
</dbReference>
<dbReference type="Proteomes" id="UP000093861">
    <property type="component" value="Unassembled WGS sequence"/>
</dbReference>
<dbReference type="GO" id="GO:0016020">
    <property type="term" value="C:membrane"/>
    <property type="evidence" value="ECO:0007669"/>
    <property type="project" value="TreeGrafter"/>
</dbReference>
<feature type="domain" description="AB hydrolase-1" evidence="1">
    <location>
        <begin position="31"/>
        <end position="275"/>
    </location>
</feature>
<comment type="caution">
    <text evidence="2">The sequence shown here is derived from an EMBL/GenBank/DDBJ whole genome shotgun (WGS) entry which is preliminary data.</text>
</comment>
<dbReference type="PANTHER" id="PTHR43798">
    <property type="entry name" value="MONOACYLGLYCEROL LIPASE"/>
    <property type="match status" value="1"/>
</dbReference>
<dbReference type="RefSeq" id="WP_064954778.1">
    <property type="nucleotide sequence ID" value="NZ_LZJS01000178.1"/>
</dbReference>
<dbReference type="InterPro" id="IPR029058">
    <property type="entry name" value="AB_hydrolase_fold"/>
</dbReference>
<organism evidence="2 3">
    <name type="scientific">Mycobacterium colombiense</name>
    <dbReference type="NCBI Taxonomy" id="339268"/>
    <lineage>
        <taxon>Bacteria</taxon>
        <taxon>Bacillati</taxon>
        <taxon>Actinomycetota</taxon>
        <taxon>Actinomycetes</taxon>
        <taxon>Mycobacteriales</taxon>
        <taxon>Mycobacteriaceae</taxon>
        <taxon>Mycobacterium</taxon>
        <taxon>Mycobacterium avium complex (MAC)</taxon>
    </lineage>
</organism>
<dbReference type="PANTHER" id="PTHR43798:SF5">
    <property type="entry name" value="MONOACYLGLYCEROL LIPASE ABHD6"/>
    <property type="match status" value="1"/>
</dbReference>
<accession>A0A1A2RI36</accession>
<evidence type="ECO:0000259" key="1">
    <source>
        <dbReference type="Pfam" id="PF00561"/>
    </source>
</evidence>
<protein>
    <submittedName>
        <fullName evidence="2">Alpha/beta hydrolase</fullName>
    </submittedName>
</protein>
<reference evidence="2 3" key="1">
    <citation type="submission" date="2016-06" db="EMBL/GenBank/DDBJ databases">
        <authorList>
            <person name="Kjaerup R.B."/>
            <person name="Dalgaard T.S."/>
            <person name="Juul-Madsen H.R."/>
        </authorList>
    </citation>
    <scope>NUCLEOTIDE SEQUENCE [LARGE SCALE GENOMIC DNA]</scope>
    <source>
        <strain evidence="2 3">E2464</strain>
    </source>
</reference>
<name>A0A1A2RI36_9MYCO</name>
<dbReference type="EMBL" id="LZJS01000178">
    <property type="protein sequence ID" value="OBH51698.1"/>
    <property type="molecule type" value="Genomic_DNA"/>
</dbReference>
<evidence type="ECO:0000313" key="2">
    <source>
        <dbReference type="EMBL" id="OBH51698.1"/>
    </source>
</evidence>